<dbReference type="EC" id="2.7.13.3" evidence="2"/>
<keyword evidence="8" id="KW-0812">Transmembrane</keyword>
<dbReference type="InterPro" id="IPR011990">
    <property type="entry name" value="TPR-like_helical_dom_sf"/>
</dbReference>
<dbReference type="GO" id="GO:0016036">
    <property type="term" value="P:cellular response to phosphate starvation"/>
    <property type="evidence" value="ECO:0007669"/>
    <property type="project" value="TreeGrafter"/>
</dbReference>
<sequence>MFWINASLAAGQSPLHSQLALAQSLHNNLERISLIRSLETQINQSDDLDLQVDFMILLANSLDNTGKADEAQRILEEILPKTNNSPLLRTKIKHRLGKVLYNNHHYDASEVYLSNALDTFKKLGHFELHTRALSDLANLYHNTGRYYEGINLITHHFDEYESQLTPLLLASLYHSIARLLEQVDQIKLALMYKIKKFEIEAKLEVSESKKAGTLYAIAVSYSDIGNYEKSVQYFKLAYEIDKRSADLSYIGHSLAQLSYNTYKLGQLDTAKIYALQAIDAFTATKSQRNVAWAQHNLSLILTAQKKFEEALILQEQVVNVANKAKGDFHLKNKSLLHLSRIHFLLGHFQQAKRLANKTFKQAKIHDFRLTQIAAAKILADVYKQEHNYADAYLWQKQLTELEKHYAQTNLDKELAFVQNSLESLNKDILIKKSQLEHSNTQAELAKSQNHALVILLLFMLISVIFIVFYLRSLSNKKLLSQKNAYLDQIILQRNTLFSQIAHDISTPVTAAKLQLEAMQFNISPRDDNHLQRLDNKLGDIHRLINDLSGIALLEEAQFKISLKPQSIFEFSAQLETDLPLLITTHKYQYAFHNETSITTIDIDPVRIRQVISNLINNSIKYTHNPGHISLSIRVTQHALIFVIEDSAPTVSDQHLPHIFDHLYRVPNLATSNTAGHGIGLAIVKQVVTLHNGDIEAQQSAIGGIKVTLSLPIKTKG</sequence>
<dbReference type="SUPFAM" id="SSF48452">
    <property type="entry name" value="TPR-like"/>
    <property type="match status" value="1"/>
</dbReference>
<dbReference type="InterPro" id="IPR050351">
    <property type="entry name" value="BphY/WalK/GraS-like"/>
</dbReference>
<dbReference type="AlphaFoldDB" id="A0A5S3XQ67"/>
<dbReference type="GO" id="GO:0004721">
    <property type="term" value="F:phosphoprotein phosphatase activity"/>
    <property type="evidence" value="ECO:0007669"/>
    <property type="project" value="TreeGrafter"/>
</dbReference>
<organism evidence="11 13">
    <name type="scientific">Pseudoalteromonas citrea</name>
    <dbReference type="NCBI Taxonomy" id="43655"/>
    <lineage>
        <taxon>Bacteria</taxon>
        <taxon>Pseudomonadati</taxon>
        <taxon>Pseudomonadota</taxon>
        <taxon>Gammaproteobacteria</taxon>
        <taxon>Alteromonadales</taxon>
        <taxon>Pseudoalteromonadaceae</taxon>
        <taxon>Pseudoalteromonas</taxon>
    </lineage>
</organism>
<evidence type="ECO:0000256" key="1">
    <source>
        <dbReference type="ARBA" id="ARBA00000085"/>
    </source>
</evidence>
<keyword evidence="8" id="KW-0472">Membrane</keyword>
<dbReference type="Proteomes" id="UP000305730">
    <property type="component" value="Unassembled WGS sequence"/>
</dbReference>
<dbReference type="Pfam" id="PF02518">
    <property type="entry name" value="HATPase_c"/>
    <property type="match status" value="1"/>
</dbReference>
<dbReference type="Pfam" id="PF13424">
    <property type="entry name" value="TPR_12"/>
    <property type="match status" value="1"/>
</dbReference>
<evidence type="ECO:0000256" key="3">
    <source>
        <dbReference type="ARBA" id="ARBA00022553"/>
    </source>
</evidence>
<protein>
    <recommendedName>
        <fullName evidence="2">histidine kinase</fullName>
        <ecNumber evidence="2">2.7.13.3</ecNumber>
    </recommendedName>
</protein>
<feature type="domain" description="Histidine kinase" evidence="9">
    <location>
        <begin position="499"/>
        <end position="714"/>
    </location>
</feature>
<evidence type="ECO:0000256" key="6">
    <source>
        <dbReference type="ARBA" id="ARBA00023012"/>
    </source>
</evidence>
<dbReference type="InterPro" id="IPR003594">
    <property type="entry name" value="HATPase_dom"/>
</dbReference>
<dbReference type="CDD" id="cd00082">
    <property type="entry name" value="HisKA"/>
    <property type="match status" value="1"/>
</dbReference>
<dbReference type="SMART" id="SM00387">
    <property type="entry name" value="HATPase_c"/>
    <property type="match status" value="1"/>
</dbReference>
<evidence type="ECO:0000259" key="9">
    <source>
        <dbReference type="PROSITE" id="PS50109"/>
    </source>
</evidence>
<dbReference type="SMART" id="SM00028">
    <property type="entry name" value="TPR"/>
    <property type="match status" value="4"/>
</dbReference>
<keyword evidence="3" id="KW-0597">Phosphoprotein</keyword>
<evidence type="ECO:0000256" key="4">
    <source>
        <dbReference type="ARBA" id="ARBA00022679"/>
    </source>
</evidence>
<keyword evidence="4" id="KW-0808">Transferase</keyword>
<dbReference type="SUPFAM" id="SSF81901">
    <property type="entry name" value="HCP-like"/>
    <property type="match status" value="1"/>
</dbReference>
<keyword evidence="6" id="KW-0902">Two-component regulatory system</keyword>
<dbReference type="SUPFAM" id="SSF47384">
    <property type="entry name" value="Homodimeric domain of signal transducing histidine kinase"/>
    <property type="match status" value="1"/>
</dbReference>
<gene>
    <name evidence="11" type="ORF">CWB96_08970</name>
    <name evidence="10" type="ORF">CWB97_06370</name>
</gene>
<comment type="catalytic activity">
    <reaction evidence="1">
        <text>ATP + protein L-histidine = ADP + protein N-phospho-L-histidine.</text>
        <dbReference type="EC" id="2.7.13.3"/>
    </reaction>
</comment>
<dbReference type="PROSITE" id="PS50005">
    <property type="entry name" value="TPR"/>
    <property type="match status" value="1"/>
</dbReference>
<accession>A0A5S3XQ67</accession>
<dbReference type="SMART" id="SM00388">
    <property type="entry name" value="HisKA"/>
    <property type="match status" value="1"/>
</dbReference>
<keyword evidence="5" id="KW-0418">Kinase</keyword>
<evidence type="ECO:0000256" key="5">
    <source>
        <dbReference type="ARBA" id="ARBA00022777"/>
    </source>
</evidence>
<name>A0A5S3XQ67_9GAMM</name>
<evidence type="ECO:0000313" key="11">
    <source>
        <dbReference type="EMBL" id="TMP59580.1"/>
    </source>
</evidence>
<evidence type="ECO:0000256" key="8">
    <source>
        <dbReference type="SAM" id="Phobius"/>
    </source>
</evidence>
<evidence type="ECO:0000313" key="12">
    <source>
        <dbReference type="Proteomes" id="UP000305730"/>
    </source>
</evidence>
<dbReference type="Gene3D" id="3.30.565.10">
    <property type="entry name" value="Histidine kinase-like ATPase, C-terminal domain"/>
    <property type="match status" value="1"/>
</dbReference>
<dbReference type="InterPro" id="IPR019734">
    <property type="entry name" value="TPR_rpt"/>
</dbReference>
<reference evidence="11 13" key="1">
    <citation type="submission" date="2017-12" db="EMBL/GenBank/DDBJ databases">
        <authorList>
            <person name="Paulsen S."/>
            <person name="Gram L.K."/>
        </authorList>
    </citation>
    <scope>NUCLEOTIDE SEQUENCE [LARGE SCALE GENOMIC DNA]</scope>
    <source>
        <strain evidence="11 13">S2231</strain>
        <strain evidence="10">S2233</strain>
    </source>
</reference>
<evidence type="ECO:0000313" key="10">
    <source>
        <dbReference type="EMBL" id="TMP44506.1"/>
    </source>
</evidence>
<reference evidence="11" key="3">
    <citation type="submission" date="2019-09" db="EMBL/GenBank/DDBJ databases">
        <title>Co-occurence of chitin degradation, pigmentation and bioactivity in marine Pseudoalteromonas.</title>
        <authorList>
            <person name="Sonnenschein E.C."/>
            <person name="Bech P.K."/>
        </authorList>
    </citation>
    <scope>NUCLEOTIDE SEQUENCE</scope>
    <source>
        <strain evidence="11">S2231</strain>
        <strain evidence="10">S2233</strain>
    </source>
</reference>
<proteinExistence type="predicted"/>
<keyword evidence="7" id="KW-0802">TPR repeat</keyword>
<feature type="transmembrane region" description="Helical" evidence="8">
    <location>
        <begin position="451"/>
        <end position="470"/>
    </location>
</feature>
<evidence type="ECO:0000313" key="13">
    <source>
        <dbReference type="Proteomes" id="UP000307706"/>
    </source>
</evidence>
<dbReference type="GO" id="GO:0005886">
    <property type="term" value="C:plasma membrane"/>
    <property type="evidence" value="ECO:0007669"/>
    <property type="project" value="TreeGrafter"/>
</dbReference>
<dbReference type="PANTHER" id="PTHR45453:SF1">
    <property type="entry name" value="PHOSPHATE REGULON SENSOR PROTEIN PHOR"/>
    <property type="match status" value="1"/>
</dbReference>
<dbReference type="EMBL" id="PNCK01000021">
    <property type="protein sequence ID" value="TMP44506.1"/>
    <property type="molecule type" value="Genomic_DNA"/>
</dbReference>
<dbReference type="Gene3D" id="1.25.40.10">
    <property type="entry name" value="Tetratricopeptide repeat domain"/>
    <property type="match status" value="3"/>
</dbReference>
<dbReference type="InterPro" id="IPR036097">
    <property type="entry name" value="HisK_dim/P_sf"/>
</dbReference>
<reference evidence="12 13" key="2">
    <citation type="submission" date="2019-06" db="EMBL/GenBank/DDBJ databases">
        <title>Co-occurence of chitin degradation, pigmentation and bioactivity in marine Pseudoalteromonas.</title>
        <authorList>
            <person name="Sonnenschein E.C."/>
            <person name="Bech P.K."/>
        </authorList>
    </citation>
    <scope>NUCLEOTIDE SEQUENCE [LARGE SCALE GENOMIC DNA]</scope>
    <source>
        <strain evidence="13">S2231</strain>
        <strain evidence="12">S2233</strain>
    </source>
</reference>
<dbReference type="InterPro" id="IPR005467">
    <property type="entry name" value="His_kinase_dom"/>
</dbReference>
<dbReference type="EMBL" id="PNCL01000042">
    <property type="protein sequence ID" value="TMP59580.1"/>
    <property type="molecule type" value="Genomic_DNA"/>
</dbReference>
<dbReference type="GO" id="GO:0000155">
    <property type="term" value="F:phosphorelay sensor kinase activity"/>
    <property type="evidence" value="ECO:0007669"/>
    <property type="project" value="InterPro"/>
</dbReference>
<dbReference type="PANTHER" id="PTHR45453">
    <property type="entry name" value="PHOSPHATE REGULON SENSOR PROTEIN PHOR"/>
    <property type="match status" value="1"/>
</dbReference>
<dbReference type="InterPro" id="IPR003661">
    <property type="entry name" value="HisK_dim/P_dom"/>
</dbReference>
<dbReference type="InterPro" id="IPR036890">
    <property type="entry name" value="HATPase_C_sf"/>
</dbReference>
<keyword evidence="12" id="KW-1185">Reference proteome</keyword>
<dbReference type="Gene3D" id="1.10.287.130">
    <property type="match status" value="1"/>
</dbReference>
<keyword evidence="8" id="KW-1133">Transmembrane helix</keyword>
<dbReference type="SUPFAM" id="SSF55874">
    <property type="entry name" value="ATPase domain of HSP90 chaperone/DNA topoisomerase II/histidine kinase"/>
    <property type="match status" value="1"/>
</dbReference>
<evidence type="ECO:0000256" key="2">
    <source>
        <dbReference type="ARBA" id="ARBA00012438"/>
    </source>
</evidence>
<comment type="caution">
    <text evidence="11">The sequence shown here is derived from an EMBL/GenBank/DDBJ whole genome shotgun (WGS) entry which is preliminary data.</text>
</comment>
<dbReference type="PROSITE" id="PS50109">
    <property type="entry name" value="HIS_KIN"/>
    <property type="match status" value="1"/>
</dbReference>
<dbReference type="Pfam" id="PF13181">
    <property type="entry name" value="TPR_8"/>
    <property type="match status" value="1"/>
</dbReference>
<dbReference type="Proteomes" id="UP000307706">
    <property type="component" value="Unassembled WGS sequence"/>
</dbReference>
<feature type="repeat" description="TPR" evidence="7">
    <location>
        <begin position="211"/>
        <end position="244"/>
    </location>
</feature>
<evidence type="ECO:0000256" key="7">
    <source>
        <dbReference type="PROSITE-ProRule" id="PRU00339"/>
    </source>
</evidence>